<name>A0A371GA22_MUCPR</name>
<dbReference type="OrthoDB" id="778454at2759"/>
<dbReference type="EMBL" id="QJKJ01006234">
    <property type="protein sequence ID" value="RDX87417.1"/>
    <property type="molecule type" value="Genomic_DNA"/>
</dbReference>
<reference evidence="1" key="1">
    <citation type="submission" date="2018-05" db="EMBL/GenBank/DDBJ databases">
        <title>Draft genome of Mucuna pruriens seed.</title>
        <authorList>
            <person name="Nnadi N.E."/>
            <person name="Vos R."/>
            <person name="Hasami M.H."/>
            <person name="Devisetty U.K."/>
            <person name="Aguiy J.C."/>
        </authorList>
    </citation>
    <scope>NUCLEOTIDE SEQUENCE [LARGE SCALE GENOMIC DNA]</scope>
    <source>
        <strain evidence="1">JCA_2017</strain>
    </source>
</reference>
<evidence type="ECO:0000313" key="1">
    <source>
        <dbReference type="EMBL" id="RDX87417.1"/>
    </source>
</evidence>
<organism evidence="1 2">
    <name type="scientific">Mucuna pruriens</name>
    <name type="common">Velvet bean</name>
    <name type="synonym">Dolichos pruriens</name>
    <dbReference type="NCBI Taxonomy" id="157652"/>
    <lineage>
        <taxon>Eukaryota</taxon>
        <taxon>Viridiplantae</taxon>
        <taxon>Streptophyta</taxon>
        <taxon>Embryophyta</taxon>
        <taxon>Tracheophyta</taxon>
        <taxon>Spermatophyta</taxon>
        <taxon>Magnoliopsida</taxon>
        <taxon>eudicotyledons</taxon>
        <taxon>Gunneridae</taxon>
        <taxon>Pentapetalae</taxon>
        <taxon>rosids</taxon>
        <taxon>fabids</taxon>
        <taxon>Fabales</taxon>
        <taxon>Fabaceae</taxon>
        <taxon>Papilionoideae</taxon>
        <taxon>50 kb inversion clade</taxon>
        <taxon>NPAAA clade</taxon>
        <taxon>indigoferoid/millettioid clade</taxon>
        <taxon>Phaseoleae</taxon>
        <taxon>Mucuna</taxon>
    </lineage>
</organism>
<keyword evidence="2" id="KW-1185">Reference proteome</keyword>
<proteinExistence type="predicted"/>
<gene>
    <name evidence="1" type="ORF">CR513_31110</name>
</gene>
<sequence length="60" mass="6817">MKYCVPPKDGGVSKKMECVTQQNHHNLLDIAKNVLVKVEEFIFPIDFVILDMEEDGKGPK</sequence>
<protein>
    <submittedName>
        <fullName evidence="1">Uncharacterized protein</fullName>
    </submittedName>
</protein>
<evidence type="ECO:0000313" key="2">
    <source>
        <dbReference type="Proteomes" id="UP000257109"/>
    </source>
</evidence>
<feature type="non-terminal residue" evidence="1">
    <location>
        <position position="1"/>
    </location>
</feature>
<comment type="caution">
    <text evidence="1">The sequence shown here is derived from an EMBL/GenBank/DDBJ whole genome shotgun (WGS) entry which is preliminary data.</text>
</comment>
<dbReference type="Proteomes" id="UP000257109">
    <property type="component" value="Unassembled WGS sequence"/>
</dbReference>
<accession>A0A371GA22</accession>
<dbReference type="AlphaFoldDB" id="A0A371GA22"/>